<reference evidence="3 4" key="1">
    <citation type="submission" date="2018-05" db="EMBL/GenBank/DDBJ databases">
        <title>Evolution of GPA BGCs.</title>
        <authorList>
            <person name="Waglechner N."/>
            <person name="Wright G.D."/>
        </authorList>
    </citation>
    <scope>NUCLEOTIDE SEQUENCE [LARGE SCALE GENOMIC DNA]</scope>
    <source>
        <strain evidence="3 4">A82846</strain>
    </source>
</reference>
<name>A0A428ZEP2_KIBAR</name>
<comment type="caution">
    <text evidence="3">The sequence shown here is derived from an EMBL/GenBank/DDBJ whole genome shotgun (WGS) entry which is preliminary data.</text>
</comment>
<evidence type="ECO:0000313" key="4">
    <source>
        <dbReference type="Proteomes" id="UP000287547"/>
    </source>
</evidence>
<keyword evidence="2" id="KW-1133">Transmembrane helix</keyword>
<protein>
    <recommendedName>
        <fullName evidence="5">DUF4352 domain-containing protein</fullName>
    </recommendedName>
</protein>
<evidence type="ECO:0000256" key="1">
    <source>
        <dbReference type="SAM" id="MobiDB-lite"/>
    </source>
</evidence>
<keyword evidence="2" id="KW-0812">Transmembrane</keyword>
<feature type="transmembrane region" description="Helical" evidence="2">
    <location>
        <begin position="51"/>
        <end position="72"/>
    </location>
</feature>
<evidence type="ECO:0000256" key="2">
    <source>
        <dbReference type="SAM" id="Phobius"/>
    </source>
</evidence>
<evidence type="ECO:0000313" key="3">
    <source>
        <dbReference type="EMBL" id="RSM86544.1"/>
    </source>
</evidence>
<dbReference type="EMBL" id="QHKI01000008">
    <property type="protein sequence ID" value="RSM86544.1"/>
    <property type="molecule type" value="Genomic_DNA"/>
</dbReference>
<evidence type="ECO:0008006" key="5">
    <source>
        <dbReference type="Google" id="ProtNLM"/>
    </source>
</evidence>
<proteinExistence type="predicted"/>
<dbReference type="Proteomes" id="UP000287547">
    <property type="component" value="Unassembled WGS sequence"/>
</dbReference>
<dbReference type="AlphaFoldDB" id="A0A428ZEP2"/>
<feature type="compositionally biased region" description="Low complexity" evidence="1">
    <location>
        <begin position="88"/>
        <end position="107"/>
    </location>
</feature>
<gene>
    <name evidence="3" type="ORF">DMH04_12885</name>
</gene>
<organism evidence="3 4">
    <name type="scientific">Kibdelosporangium aridum</name>
    <dbReference type="NCBI Taxonomy" id="2030"/>
    <lineage>
        <taxon>Bacteria</taxon>
        <taxon>Bacillati</taxon>
        <taxon>Actinomycetota</taxon>
        <taxon>Actinomycetes</taxon>
        <taxon>Pseudonocardiales</taxon>
        <taxon>Pseudonocardiaceae</taxon>
        <taxon>Kibdelosporangium</taxon>
    </lineage>
</organism>
<feature type="region of interest" description="Disordered" evidence="1">
    <location>
        <begin position="84"/>
        <end position="108"/>
    </location>
</feature>
<keyword evidence="2" id="KW-0472">Membrane</keyword>
<sequence length="253" mass="26823">MADADRWTFGIFSVSTDDIGNNVGVRGDTTAQTVELTMNLQSRKVQTMRRLVLFAVPVIALGAVVGCGNNSANPQSADLTAVHSSGLAAPPTSPTTTAPPKSSPATSVRGNIKKKVGDVAALCADNGCAEFTVTFTLDKLEVDPKCTDKYSRGVKAENGHFVVLSFTVKTTDKFTGDNVYSMLNPYDFSIVGPDGITVQNTSSTGCVAVSELLPSNFSPSSQYVGKVVLDTKHAKGVIVYRPGMIDGGWEWEY</sequence>
<accession>A0A428ZEP2</accession>